<protein>
    <recommendedName>
        <fullName evidence="3 8">Mediator of RNA polymerase II transcription subunit 7</fullName>
    </recommendedName>
</protein>
<comment type="similarity">
    <text evidence="2 8">Belongs to the Mediator complex subunit 7 family.</text>
</comment>
<dbReference type="Pfam" id="PF05983">
    <property type="entry name" value="Med7"/>
    <property type="match status" value="1"/>
</dbReference>
<evidence type="ECO:0000256" key="4">
    <source>
        <dbReference type="ARBA" id="ARBA00023015"/>
    </source>
</evidence>
<evidence type="ECO:0000313" key="10">
    <source>
        <dbReference type="EMBL" id="SCV72957.1"/>
    </source>
</evidence>
<dbReference type="OrthoDB" id="10253553at2759"/>
<feature type="region of interest" description="Disordered" evidence="9">
    <location>
        <begin position="1"/>
        <end position="30"/>
    </location>
</feature>
<evidence type="ECO:0000256" key="3">
    <source>
        <dbReference type="ARBA" id="ARBA00020631"/>
    </source>
</evidence>
<comment type="subunit">
    <text evidence="8">Component of the Mediator complex.</text>
</comment>
<dbReference type="Proteomes" id="UP000198372">
    <property type="component" value="Unassembled WGS sequence"/>
</dbReference>
<proteinExistence type="inferred from homology"/>
<gene>
    <name evidence="10" type="ORF">BQ2448_6882</name>
</gene>
<evidence type="ECO:0000313" key="11">
    <source>
        <dbReference type="Proteomes" id="UP000198372"/>
    </source>
</evidence>
<keyword evidence="6 8" id="KW-0804">Transcription</keyword>
<evidence type="ECO:0000256" key="8">
    <source>
        <dbReference type="RuleBase" id="RU364060"/>
    </source>
</evidence>
<keyword evidence="5 8" id="KW-0010">Activator</keyword>
<evidence type="ECO:0000256" key="5">
    <source>
        <dbReference type="ARBA" id="ARBA00023159"/>
    </source>
</evidence>
<comment type="subcellular location">
    <subcellularLocation>
        <location evidence="1 8">Nucleus</location>
    </subcellularLocation>
</comment>
<keyword evidence="11" id="KW-1185">Reference proteome</keyword>
<dbReference type="InterPro" id="IPR037212">
    <property type="entry name" value="Med7/Med21-like"/>
</dbReference>
<feature type="compositionally biased region" description="Polar residues" evidence="9">
    <location>
        <begin position="1"/>
        <end position="18"/>
    </location>
</feature>
<dbReference type="PANTHER" id="PTHR21428">
    <property type="entry name" value="MEDIATOR OF RNA POLYMERASE II TRANSCRIPTION SUBUNIT 7"/>
    <property type="match status" value="1"/>
</dbReference>
<dbReference type="GO" id="GO:0016592">
    <property type="term" value="C:mediator complex"/>
    <property type="evidence" value="ECO:0007669"/>
    <property type="project" value="InterPro"/>
</dbReference>
<name>A0A238FI91_9BASI</name>
<evidence type="ECO:0000256" key="6">
    <source>
        <dbReference type="ARBA" id="ARBA00023163"/>
    </source>
</evidence>
<reference evidence="11" key="1">
    <citation type="submission" date="2016-09" db="EMBL/GenBank/DDBJ databases">
        <authorList>
            <person name="Jeantristanb JTB J.-T."/>
            <person name="Ricardo R."/>
        </authorList>
    </citation>
    <scope>NUCLEOTIDE SEQUENCE [LARGE SCALE GENOMIC DNA]</scope>
</reference>
<evidence type="ECO:0000256" key="2">
    <source>
        <dbReference type="ARBA" id="ARBA00009994"/>
    </source>
</evidence>
<dbReference type="GO" id="GO:0070847">
    <property type="term" value="C:core mediator complex"/>
    <property type="evidence" value="ECO:0007669"/>
    <property type="project" value="TreeGrafter"/>
</dbReference>
<dbReference type="PANTHER" id="PTHR21428:SF11">
    <property type="entry name" value="MEDIATOR OF RNA POLYMERASE II TRANSCRIPTION SUBUNIT 7"/>
    <property type="match status" value="1"/>
</dbReference>
<organism evidence="10 11">
    <name type="scientific">Microbotryum intermedium</name>
    <dbReference type="NCBI Taxonomy" id="269621"/>
    <lineage>
        <taxon>Eukaryota</taxon>
        <taxon>Fungi</taxon>
        <taxon>Dikarya</taxon>
        <taxon>Basidiomycota</taxon>
        <taxon>Pucciniomycotina</taxon>
        <taxon>Microbotryomycetes</taxon>
        <taxon>Microbotryales</taxon>
        <taxon>Microbotryaceae</taxon>
        <taxon>Microbotryum</taxon>
    </lineage>
</organism>
<comment type="function">
    <text evidence="8">Component of the Mediator complex, a coactivator involved in the regulated transcription of nearly all RNA polymerase II-dependent genes. Mediator functions as a bridge to convey information from gene-specific regulatory proteins to the basal RNA polymerase II transcription machinery.</text>
</comment>
<dbReference type="GO" id="GO:0006357">
    <property type="term" value="P:regulation of transcription by RNA polymerase II"/>
    <property type="evidence" value="ECO:0007669"/>
    <property type="project" value="InterPro"/>
</dbReference>
<keyword evidence="7 8" id="KW-0539">Nucleus</keyword>
<sequence>MSSSPPSGLLQRPTTTAATVDDQDERQHDHDLTMEHDSNQDEDMFSTTTNNNNDTNALEASFFPSPSHYYKRYTSYNLSLPLDYPEILHLPNDDNSGGGFTRQDLVPPHLDWVLERGTYTVFGEVWPLDDQLPSLRDMGVEELFDPLQPDRSHSLQTLLQALLVTYHQLVTSLLAPPRSIHDDQQGLPSDPERYVDRIRLIGINLHHSINELRPVQAKESLKAMMRTQIERRKAKTSAIQQ</sequence>
<dbReference type="SUPFAM" id="SSF140718">
    <property type="entry name" value="Mediator hinge subcomplex-like"/>
    <property type="match status" value="1"/>
</dbReference>
<evidence type="ECO:0000256" key="9">
    <source>
        <dbReference type="SAM" id="MobiDB-lite"/>
    </source>
</evidence>
<evidence type="ECO:0000256" key="7">
    <source>
        <dbReference type="ARBA" id="ARBA00023242"/>
    </source>
</evidence>
<accession>A0A238FI91</accession>
<evidence type="ECO:0000256" key="1">
    <source>
        <dbReference type="ARBA" id="ARBA00004123"/>
    </source>
</evidence>
<keyword evidence="4 8" id="KW-0805">Transcription regulation</keyword>
<dbReference type="InterPro" id="IPR009244">
    <property type="entry name" value="Mediatior_Med7"/>
</dbReference>
<dbReference type="AlphaFoldDB" id="A0A238FI91"/>
<dbReference type="STRING" id="269621.A0A238FI91"/>
<dbReference type="EMBL" id="FMSP01000017">
    <property type="protein sequence ID" value="SCV72957.1"/>
    <property type="molecule type" value="Genomic_DNA"/>
</dbReference>
<dbReference type="InterPro" id="IPR044888">
    <property type="entry name" value="Mediatior_Med7_sf"/>
</dbReference>
<dbReference type="Gene3D" id="6.10.140.200">
    <property type="match status" value="1"/>
</dbReference>
<dbReference type="GO" id="GO:0003712">
    <property type="term" value="F:transcription coregulator activity"/>
    <property type="evidence" value="ECO:0007669"/>
    <property type="project" value="InterPro"/>
</dbReference>